<name>A0A3P8VBH5_CYNSE</name>
<dbReference type="Proteomes" id="UP000265120">
    <property type="component" value="Unassembled WGS sequence"/>
</dbReference>
<protein>
    <submittedName>
        <fullName evidence="1">Uncharacterized protein</fullName>
    </submittedName>
</protein>
<reference evidence="1" key="1">
    <citation type="submission" date="2025-08" db="UniProtKB">
        <authorList>
            <consortium name="Ensembl"/>
        </authorList>
    </citation>
    <scope>IDENTIFICATION</scope>
</reference>
<reference evidence="1" key="2">
    <citation type="submission" date="2025-09" db="UniProtKB">
        <authorList>
            <consortium name="Ensembl"/>
        </authorList>
    </citation>
    <scope>IDENTIFICATION</scope>
</reference>
<sequence>MISFFKLVQLTLNVNVVEMKKTKTNTYANLSLLSSGVSWSKVLASSLPRKASWSYWNPSACWWTRFSCRGTATAAAAKRQRNAGDLSSMMIVCGGEDVIVDLNF</sequence>
<dbReference type="Ensembl" id="ENSCSET00000011888.1">
    <property type="protein sequence ID" value="ENSCSEP00000011747.1"/>
    <property type="gene ID" value="ENSCSEG00000007570.1"/>
</dbReference>
<dbReference type="AlphaFoldDB" id="A0A3P8VBH5"/>
<keyword evidence="2" id="KW-1185">Reference proteome</keyword>
<evidence type="ECO:0000313" key="2">
    <source>
        <dbReference type="Proteomes" id="UP000265120"/>
    </source>
</evidence>
<accession>A0A3P8VBH5</accession>
<evidence type="ECO:0000313" key="1">
    <source>
        <dbReference type="Ensembl" id="ENSCSEP00000011747.1"/>
    </source>
</evidence>
<dbReference type="InParanoid" id="A0A3P8VBH5"/>
<organism evidence="1 2">
    <name type="scientific">Cynoglossus semilaevis</name>
    <name type="common">Tongue sole</name>
    <dbReference type="NCBI Taxonomy" id="244447"/>
    <lineage>
        <taxon>Eukaryota</taxon>
        <taxon>Metazoa</taxon>
        <taxon>Chordata</taxon>
        <taxon>Craniata</taxon>
        <taxon>Vertebrata</taxon>
        <taxon>Euteleostomi</taxon>
        <taxon>Actinopterygii</taxon>
        <taxon>Neopterygii</taxon>
        <taxon>Teleostei</taxon>
        <taxon>Neoteleostei</taxon>
        <taxon>Acanthomorphata</taxon>
        <taxon>Carangaria</taxon>
        <taxon>Pleuronectiformes</taxon>
        <taxon>Pleuronectoidei</taxon>
        <taxon>Cynoglossidae</taxon>
        <taxon>Cynoglossinae</taxon>
        <taxon>Cynoglossus</taxon>
    </lineage>
</organism>
<proteinExistence type="predicted"/>